<keyword evidence="8" id="KW-0472">Membrane</keyword>
<evidence type="ECO:0000259" key="10">
    <source>
        <dbReference type="PROSITE" id="PS50011"/>
    </source>
</evidence>
<dbReference type="PROSITE" id="PS00107">
    <property type="entry name" value="PROTEIN_KINASE_ATP"/>
    <property type="match status" value="1"/>
</dbReference>
<dbReference type="InterPro" id="IPR011009">
    <property type="entry name" value="Kinase-like_dom_sf"/>
</dbReference>
<reference evidence="11 12" key="1">
    <citation type="journal article" date="2024" name="Nat. Commun.">
        <title>Phylogenomics reveals the evolutionary origins of lichenization in chlorophyte algae.</title>
        <authorList>
            <person name="Puginier C."/>
            <person name="Libourel C."/>
            <person name="Otte J."/>
            <person name="Skaloud P."/>
            <person name="Haon M."/>
            <person name="Grisel S."/>
            <person name="Petersen M."/>
            <person name="Berrin J.G."/>
            <person name="Delaux P.M."/>
            <person name="Dal Grande F."/>
            <person name="Keller J."/>
        </authorList>
    </citation>
    <scope>NUCLEOTIDE SEQUENCE [LARGE SCALE GENOMIC DNA]</scope>
    <source>
        <strain evidence="11 12">SAG 216-7</strain>
    </source>
</reference>
<keyword evidence="8" id="KW-0812">Transmembrane</keyword>
<evidence type="ECO:0000256" key="3">
    <source>
        <dbReference type="ARBA" id="ARBA00022741"/>
    </source>
</evidence>
<dbReference type="InterPro" id="IPR008271">
    <property type="entry name" value="Ser/Thr_kinase_AS"/>
</dbReference>
<keyword evidence="2" id="KW-0808">Transferase</keyword>
<dbReference type="PROSITE" id="PS50011">
    <property type="entry name" value="PROTEIN_KINASE_DOM"/>
    <property type="match status" value="1"/>
</dbReference>
<feature type="binding site" evidence="6">
    <location>
        <position position="596"/>
    </location>
    <ligand>
        <name>ATP</name>
        <dbReference type="ChEBI" id="CHEBI:30616"/>
    </ligand>
</feature>
<organism evidence="11 12">
    <name type="scientific">Coccomyxa subellipsoidea</name>
    <dbReference type="NCBI Taxonomy" id="248742"/>
    <lineage>
        <taxon>Eukaryota</taxon>
        <taxon>Viridiplantae</taxon>
        <taxon>Chlorophyta</taxon>
        <taxon>core chlorophytes</taxon>
        <taxon>Trebouxiophyceae</taxon>
        <taxon>Trebouxiophyceae incertae sedis</taxon>
        <taxon>Coccomyxaceae</taxon>
        <taxon>Coccomyxa</taxon>
    </lineage>
</organism>
<feature type="region of interest" description="Disordered" evidence="7">
    <location>
        <begin position="469"/>
        <end position="492"/>
    </location>
</feature>
<dbReference type="InterPro" id="IPR017441">
    <property type="entry name" value="Protein_kinase_ATP_BS"/>
</dbReference>
<dbReference type="Gene3D" id="1.10.510.10">
    <property type="entry name" value="Transferase(Phosphotransferase) domain 1"/>
    <property type="match status" value="1"/>
</dbReference>
<keyword evidence="3 6" id="KW-0547">Nucleotide-binding</keyword>
<proteinExistence type="predicted"/>
<keyword evidence="9" id="KW-0732">Signal</keyword>
<gene>
    <name evidence="11" type="ORF">WJX75_000396</name>
</gene>
<dbReference type="SMART" id="SM00220">
    <property type="entry name" value="S_TKc"/>
    <property type="match status" value="1"/>
</dbReference>
<accession>A0ABR2YZH3</accession>
<feature type="domain" description="Protein kinase" evidence="10">
    <location>
        <begin position="569"/>
        <end position="867"/>
    </location>
</feature>
<dbReference type="Pfam" id="PF07714">
    <property type="entry name" value="PK_Tyr_Ser-Thr"/>
    <property type="match status" value="2"/>
</dbReference>
<dbReference type="Proteomes" id="UP001491310">
    <property type="component" value="Unassembled WGS sequence"/>
</dbReference>
<evidence type="ECO:0000313" key="11">
    <source>
        <dbReference type="EMBL" id="KAK9917057.1"/>
    </source>
</evidence>
<dbReference type="PANTHER" id="PTHR44329">
    <property type="entry name" value="SERINE/THREONINE-PROTEIN KINASE TNNI3K-RELATED"/>
    <property type="match status" value="1"/>
</dbReference>
<evidence type="ECO:0000256" key="2">
    <source>
        <dbReference type="ARBA" id="ARBA00022679"/>
    </source>
</evidence>
<feature type="signal peptide" evidence="9">
    <location>
        <begin position="1"/>
        <end position="22"/>
    </location>
</feature>
<protein>
    <recommendedName>
        <fullName evidence="10">Protein kinase domain-containing protein</fullName>
    </recommendedName>
</protein>
<feature type="region of interest" description="Disordered" evidence="7">
    <location>
        <begin position="413"/>
        <end position="434"/>
    </location>
</feature>
<evidence type="ECO:0000256" key="4">
    <source>
        <dbReference type="ARBA" id="ARBA00022777"/>
    </source>
</evidence>
<evidence type="ECO:0000256" key="9">
    <source>
        <dbReference type="SAM" id="SignalP"/>
    </source>
</evidence>
<keyword evidence="8" id="KW-1133">Transmembrane helix</keyword>
<sequence>MRLLGSFCVFLLLAFEPRLAHGQSLHGPVEVNTSAALAASLASPHTTSILLSGNIRLKRSQWNEGATVLAPGRRLSLRPAGTELVVLDMANIVDAIHVSKDAVLELHNITVTNTAPIVGASISDHTRYVVPFLPLWPSVTFEPGATIVAEATLQYTWSNLLGEGCDDFRADVNNSLRPYGLQPFLAFPSQHLEMALLHGSHLYQQPILDIRTNSSAGYLMLNETNTKSLCIPYPVDGLDSEAGNDSADGIVLPLRAASMMGPATSQGSSSGQERSDAGPLALNSRFIALIVALVMATALSLILAGFLIVQRHRCKLRQVQDQKEEEETALDNNGPVVPRSPFEDMKVSLIDGARAKSDSRLFTTGRGDESQSKELLMTWDNVEDNRRSLLAAPGHHRRWGSVDSEASITIQLSSVPSQRSSVDHSLASSPLRRAQSLTVADPPFAVSGRLGSFFPSARSVDSGASEYTLPSLPSLPSLPPTPSRSPASRAYRGAPSMPAAAAAAAAAVLGPAGGPASQAKAADPSPRRTSANALIGPHGSSSRPGPSPFSMPKAMRKRSNRTSIEFAGLRIGKLIGTGSFGRVYKGLWRESTVAIKAIMHNATLSRKVDTLRESLVGISIQHPNVMTTYKVLTTIEANALVHDAPQRRADAMRANGYSVAQLGPGSAQTPAEEELLETWLLLEYCDGGPLDRAIANKRFTNNMAAIYLSLMDITAGMIYLHSLGVVHSDLKGANVLLKSAPRTAADARGFVCKIADFGLSRVLGANRTHVSTNSHGTVSHQAMEVLHDGRIARSSDVYSFAMIMLEMITGVPVYEGFSSSQILYQVFNGARPHMPDGLPAGYKQLIEDCWHSEHNARPTFVAVHERLRSLFQKHCGISPAHS</sequence>
<dbReference type="InterPro" id="IPR001245">
    <property type="entry name" value="Ser-Thr/Tyr_kinase_cat_dom"/>
</dbReference>
<dbReference type="EMBL" id="JALJOT010000002">
    <property type="protein sequence ID" value="KAK9917057.1"/>
    <property type="molecule type" value="Genomic_DNA"/>
</dbReference>
<keyword evidence="4" id="KW-0418">Kinase</keyword>
<evidence type="ECO:0000256" key="5">
    <source>
        <dbReference type="ARBA" id="ARBA00022840"/>
    </source>
</evidence>
<keyword evidence="12" id="KW-1185">Reference proteome</keyword>
<keyword evidence="1" id="KW-0723">Serine/threonine-protein kinase</keyword>
<evidence type="ECO:0000256" key="8">
    <source>
        <dbReference type="SAM" id="Phobius"/>
    </source>
</evidence>
<evidence type="ECO:0000313" key="12">
    <source>
        <dbReference type="Proteomes" id="UP001491310"/>
    </source>
</evidence>
<dbReference type="InterPro" id="IPR000719">
    <property type="entry name" value="Prot_kinase_dom"/>
</dbReference>
<feature type="chain" id="PRO_5045594916" description="Protein kinase domain-containing protein" evidence="9">
    <location>
        <begin position="23"/>
        <end position="882"/>
    </location>
</feature>
<evidence type="ECO:0000256" key="7">
    <source>
        <dbReference type="SAM" id="MobiDB-lite"/>
    </source>
</evidence>
<evidence type="ECO:0000256" key="6">
    <source>
        <dbReference type="PROSITE-ProRule" id="PRU10141"/>
    </source>
</evidence>
<dbReference type="Gene3D" id="3.30.200.20">
    <property type="entry name" value="Phosphorylase Kinase, domain 1"/>
    <property type="match status" value="1"/>
</dbReference>
<keyword evidence="5 6" id="KW-0067">ATP-binding</keyword>
<dbReference type="SUPFAM" id="SSF56112">
    <property type="entry name" value="Protein kinase-like (PK-like)"/>
    <property type="match status" value="1"/>
</dbReference>
<dbReference type="InterPro" id="IPR051681">
    <property type="entry name" value="Ser/Thr_Kinases-Pseudokinases"/>
</dbReference>
<feature type="region of interest" description="Disordered" evidence="7">
    <location>
        <begin position="512"/>
        <end position="557"/>
    </location>
</feature>
<evidence type="ECO:0000256" key="1">
    <source>
        <dbReference type="ARBA" id="ARBA00022527"/>
    </source>
</evidence>
<feature type="transmembrane region" description="Helical" evidence="8">
    <location>
        <begin position="286"/>
        <end position="309"/>
    </location>
</feature>
<dbReference type="PROSITE" id="PS00108">
    <property type="entry name" value="PROTEIN_KINASE_ST"/>
    <property type="match status" value="1"/>
</dbReference>
<name>A0ABR2YZH3_9CHLO</name>
<feature type="compositionally biased region" description="Low complexity" evidence="7">
    <location>
        <begin position="536"/>
        <end position="552"/>
    </location>
</feature>
<comment type="caution">
    <text evidence="11">The sequence shown here is derived from an EMBL/GenBank/DDBJ whole genome shotgun (WGS) entry which is preliminary data.</text>
</comment>